<dbReference type="Pfam" id="PF01522">
    <property type="entry name" value="Polysacc_deac_1"/>
    <property type="match status" value="1"/>
</dbReference>
<reference evidence="6" key="1">
    <citation type="journal article" date="2019" name="Int. J. Syst. Evol. Microbiol.">
        <title>The Global Catalogue of Microorganisms (GCM) 10K type strain sequencing project: providing services to taxonomists for standard genome sequencing and annotation.</title>
        <authorList>
            <consortium name="The Broad Institute Genomics Platform"/>
            <consortium name="The Broad Institute Genome Sequencing Center for Infectious Disease"/>
            <person name="Wu L."/>
            <person name="Ma J."/>
        </authorList>
    </citation>
    <scope>NUCLEOTIDE SEQUENCE [LARGE SCALE GENOMIC DNA]</scope>
    <source>
        <strain evidence="6">CGMCC 4.7455</strain>
    </source>
</reference>
<feature type="domain" description="NodB homology" evidence="4">
    <location>
        <begin position="85"/>
        <end position="276"/>
    </location>
</feature>
<accession>A0ABW4PMX9</accession>
<keyword evidence="2" id="KW-0732">Signal</keyword>
<proteinExistence type="predicted"/>
<dbReference type="InterPro" id="IPR051398">
    <property type="entry name" value="Polysacch_Deacetylase"/>
</dbReference>
<dbReference type="EC" id="3.-.-.-" evidence="5"/>
<evidence type="ECO:0000313" key="5">
    <source>
        <dbReference type="EMBL" id="MFD1830626.1"/>
    </source>
</evidence>
<evidence type="ECO:0000256" key="2">
    <source>
        <dbReference type="ARBA" id="ARBA00022729"/>
    </source>
</evidence>
<comment type="caution">
    <text evidence="5">The sequence shown here is derived from an EMBL/GenBank/DDBJ whole genome shotgun (WGS) entry which is preliminary data.</text>
</comment>
<dbReference type="InterPro" id="IPR002509">
    <property type="entry name" value="NODB_dom"/>
</dbReference>
<evidence type="ECO:0000259" key="4">
    <source>
        <dbReference type="PROSITE" id="PS51677"/>
    </source>
</evidence>
<evidence type="ECO:0000256" key="3">
    <source>
        <dbReference type="SAM" id="MobiDB-lite"/>
    </source>
</evidence>
<evidence type="ECO:0000313" key="6">
    <source>
        <dbReference type="Proteomes" id="UP001597365"/>
    </source>
</evidence>
<feature type="region of interest" description="Disordered" evidence="3">
    <location>
        <begin position="1"/>
        <end position="21"/>
    </location>
</feature>
<dbReference type="InterPro" id="IPR011330">
    <property type="entry name" value="Glyco_hydro/deAcase_b/a-brl"/>
</dbReference>
<feature type="compositionally biased region" description="Low complexity" evidence="3">
    <location>
        <begin position="258"/>
        <end position="276"/>
    </location>
</feature>
<name>A0ABW4PMX9_9ACTN</name>
<dbReference type="Proteomes" id="UP001597365">
    <property type="component" value="Unassembled WGS sequence"/>
</dbReference>
<dbReference type="PROSITE" id="PS51677">
    <property type="entry name" value="NODB"/>
    <property type="match status" value="1"/>
</dbReference>
<dbReference type="PANTHER" id="PTHR34216:SF3">
    <property type="entry name" value="POLY-BETA-1,6-N-ACETYL-D-GLUCOSAMINE N-DEACETYLASE"/>
    <property type="match status" value="1"/>
</dbReference>
<organism evidence="5 6">
    <name type="scientific">Streptomyces desertarenae</name>
    <dbReference type="NCBI Taxonomy" id="2666184"/>
    <lineage>
        <taxon>Bacteria</taxon>
        <taxon>Bacillati</taxon>
        <taxon>Actinomycetota</taxon>
        <taxon>Actinomycetes</taxon>
        <taxon>Kitasatosporales</taxon>
        <taxon>Streptomycetaceae</taxon>
        <taxon>Streptomyces</taxon>
    </lineage>
</organism>
<feature type="region of interest" description="Disordered" evidence="3">
    <location>
        <begin position="254"/>
        <end position="276"/>
    </location>
</feature>
<gene>
    <name evidence="5" type="ORF">ACFSJS_13220</name>
</gene>
<dbReference type="Gene3D" id="3.20.20.370">
    <property type="entry name" value="Glycoside hydrolase/deacetylase"/>
    <property type="match status" value="1"/>
</dbReference>
<evidence type="ECO:0000256" key="1">
    <source>
        <dbReference type="ARBA" id="ARBA00004613"/>
    </source>
</evidence>
<comment type="subcellular location">
    <subcellularLocation>
        <location evidence="1">Secreted</location>
    </subcellularLocation>
</comment>
<dbReference type="CDD" id="cd10918">
    <property type="entry name" value="CE4_NodB_like_5s_6s"/>
    <property type="match status" value="1"/>
</dbReference>
<dbReference type="EMBL" id="JBHUFU010000007">
    <property type="protein sequence ID" value="MFD1830626.1"/>
    <property type="molecule type" value="Genomic_DNA"/>
</dbReference>
<keyword evidence="6" id="KW-1185">Reference proteome</keyword>
<dbReference type="RefSeq" id="WP_380899748.1">
    <property type="nucleotide sequence ID" value="NZ_JBHUFU010000007.1"/>
</dbReference>
<dbReference type="SUPFAM" id="SSF88713">
    <property type="entry name" value="Glycoside hydrolase/deacetylase"/>
    <property type="match status" value="1"/>
</dbReference>
<dbReference type="GO" id="GO:0016787">
    <property type="term" value="F:hydrolase activity"/>
    <property type="evidence" value="ECO:0007669"/>
    <property type="project" value="UniProtKB-KW"/>
</dbReference>
<keyword evidence="5" id="KW-0378">Hydrolase</keyword>
<dbReference type="PANTHER" id="PTHR34216">
    <property type="match status" value="1"/>
</dbReference>
<sequence>MSADPAHAPAPAAPGTATASLPRHRPVRPWVLMYHSVARHTEDPYDITVSPGRLDRQLRWLRRRGLRGVGVAELLRERAAGRGARLVGLTFDDGYADFIEEAVPLLRHHGCTATVFVLPGRLGGTNAWDPQGPRKPLLTEAGIRAALGAGMEIGSHGMLHLDLTGTDDDTLRRETEGSRLLLEEVTGRSVRGFCYPYGTIDHRAVGAVRAAGYEYACAIDPGPLTSVHALPRVHVGESDDSLRLHAKRLLHPLRRRALPSGPTAPAAGAPRTGAGR</sequence>
<protein>
    <submittedName>
        <fullName evidence="5">Polysaccharide deacetylase family protein</fullName>
        <ecNumber evidence="5">3.-.-.-</ecNumber>
    </submittedName>
</protein>
<feature type="compositionally biased region" description="Low complexity" evidence="3">
    <location>
        <begin position="1"/>
        <end position="19"/>
    </location>
</feature>